<comment type="caution">
    <text evidence="1">The sequence shown here is derived from an EMBL/GenBank/DDBJ whole genome shotgun (WGS) entry which is preliminary data.</text>
</comment>
<dbReference type="SUPFAM" id="SSF55729">
    <property type="entry name" value="Acyl-CoA N-acyltransferases (Nat)"/>
    <property type="match status" value="1"/>
</dbReference>
<dbReference type="Proteomes" id="UP000569732">
    <property type="component" value="Unassembled WGS sequence"/>
</dbReference>
<evidence type="ECO:0000313" key="1">
    <source>
        <dbReference type="EMBL" id="NYZ67372.1"/>
    </source>
</evidence>
<dbReference type="Gene3D" id="3.40.630.30">
    <property type="match status" value="1"/>
</dbReference>
<gene>
    <name evidence="1" type="ORF">H0A36_15245</name>
</gene>
<evidence type="ECO:0000313" key="2">
    <source>
        <dbReference type="Proteomes" id="UP000569732"/>
    </source>
</evidence>
<evidence type="ECO:0008006" key="3">
    <source>
        <dbReference type="Google" id="ProtNLM"/>
    </source>
</evidence>
<name>A0A853I6T0_9GAMM</name>
<accession>A0A853I6T0</accession>
<dbReference type="AlphaFoldDB" id="A0A853I6T0"/>
<dbReference type="EMBL" id="JACCKB010000024">
    <property type="protein sequence ID" value="NYZ67372.1"/>
    <property type="molecule type" value="Genomic_DNA"/>
</dbReference>
<dbReference type="RefSeq" id="WP_180569394.1">
    <property type="nucleotide sequence ID" value="NZ_JACCKB010000024.1"/>
</dbReference>
<proteinExistence type="predicted"/>
<protein>
    <recommendedName>
        <fullName evidence="3">N-acetyltransferase domain-containing protein</fullName>
    </recommendedName>
</protein>
<keyword evidence="2" id="KW-1185">Reference proteome</keyword>
<organism evidence="1 2">
    <name type="scientific">Spartinivicinus marinus</name>
    <dbReference type="NCBI Taxonomy" id="2994442"/>
    <lineage>
        <taxon>Bacteria</taxon>
        <taxon>Pseudomonadati</taxon>
        <taxon>Pseudomonadota</taxon>
        <taxon>Gammaproteobacteria</taxon>
        <taxon>Oceanospirillales</taxon>
        <taxon>Zooshikellaceae</taxon>
        <taxon>Spartinivicinus</taxon>
    </lineage>
</organism>
<dbReference type="PANTHER" id="PTHR20905:SF1">
    <property type="entry name" value="AT07410P-RELATED"/>
    <property type="match status" value="1"/>
</dbReference>
<dbReference type="GO" id="GO:0008080">
    <property type="term" value="F:N-acetyltransferase activity"/>
    <property type="evidence" value="ECO:0007669"/>
    <property type="project" value="TreeGrafter"/>
</dbReference>
<reference evidence="1 2" key="1">
    <citation type="submission" date="2020-07" db="EMBL/GenBank/DDBJ databases">
        <title>Endozoicomonas sp. nov., isolated from sediment.</title>
        <authorList>
            <person name="Gu T."/>
        </authorList>
    </citation>
    <scope>NUCLEOTIDE SEQUENCE [LARGE SCALE GENOMIC DNA]</scope>
    <source>
        <strain evidence="1 2">SM1973</strain>
    </source>
</reference>
<dbReference type="InterPro" id="IPR016181">
    <property type="entry name" value="Acyl_CoA_acyltransferase"/>
</dbReference>
<dbReference type="PANTHER" id="PTHR20905">
    <property type="entry name" value="N-ACETYLTRANSFERASE-RELATED"/>
    <property type="match status" value="1"/>
</dbReference>
<sequence length="240" mass="27153">MQEHNDTQPLIPAQFCAITCDNMRKLDVHETAYVIAQSFVKYEPLCKHLGVSFINMYDTCLSFIEQTYDDQLSLVCRNKKGNIIGGTLCRDLTTPVFFHKNSRAEPSAALLSQLMDMYFPQSIIETVARGEYVEIFTTAISASNSSKGIGRWLIETASSHFANRGYQFSITQSTSPVTQSLRTQCGFKVLGTIQYDDFLFEGEKPFSGIRFDYDKHKNKLFSLNKAGIALLKKSLHFHIT</sequence>